<reference evidence="2" key="1">
    <citation type="submission" date="2024-02" db="EMBL/GenBank/DDBJ databases">
        <authorList>
            <consortium name="ELIXIR-Norway"/>
            <consortium name="Elixir Norway"/>
        </authorList>
    </citation>
    <scope>NUCLEOTIDE SEQUENCE</scope>
</reference>
<name>A0ABP0V707_9BRYO</name>
<feature type="region of interest" description="Disordered" evidence="1">
    <location>
        <begin position="79"/>
        <end position="123"/>
    </location>
</feature>
<comment type="caution">
    <text evidence="2">The sequence shown here is derived from an EMBL/GenBank/DDBJ whole genome shotgun (WGS) entry which is preliminary data.</text>
</comment>
<evidence type="ECO:0000313" key="3">
    <source>
        <dbReference type="Proteomes" id="UP001497444"/>
    </source>
</evidence>
<evidence type="ECO:0000256" key="1">
    <source>
        <dbReference type="SAM" id="MobiDB-lite"/>
    </source>
</evidence>
<sequence>MKKPVCSVRRKKKKNREIFKHRSGVLSGLDMRFNGVEFYYGTTITISQKEAIALPENEWVDFITATTASISKIKAEEAERRQAKIDAEKKEAEELAATREREKIEREQREAEQRRQQEEAKKAEDLLKAGDKANWDALLGHIAAITVPPSKAVNIVRLPPL</sequence>
<proteinExistence type="predicted"/>
<evidence type="ECO:0000313" key="2">
    <source>
        <dbReference type="EMBL" id="CAK9250149.1"/>
    </source>
</evidence>
<dbReference type="Proteomes" id="UP001497444">
    <property type="component" value="Unassembled WGS sequence"/>
</dbReference>
<keyword evidence="3" id="KW-1185">Reference proteome</keyword>
<accession>A0ABP0V707</accession>
<gene>
    <name evidence="2" type="ORF">CSSPJE1EN1_LOCUS25527</name>
</gene>
<organism evidence="2 3">
    <name type="scientific">Sphagnum jensenii</name>
    <dbReference type="NCBI Taxonomy" id="128206"/>
    <lineage>
        <taxon>Eukaryota</taxon>
        <taxon>Viridiplantae</taxon>
        <taxon>Streptophyta</taxon>
        <taxon>Embryophyta</taxon>
        <taxon>Bryophyta</taxon>
        <taxon>Sphagnophytina</taxon>
        <taxon>Sphagnopsida</taxon>
        <taxon>Sphagnales</taxon>
        <taxon>Sphagnaceae</taxon>
        <taxon>Sphagnum</taxon>
    </lineage>
</organism>
<dbReference type="EMBL" id="CAXAQS010000124">
    <property type="protein sequence ID" value="CAK9250149.1"/>
    <property type="molecule type" value="Genomic_DNA"/>
</dbReference>
<protein>
    <submittedName>
        <fullName evidence="2">Uncharacterized protein</fullName>
    </submittedName>
</protein>